<dbReference type="InterPro" id="IPR035513">
    <property type="entry name" value="Invertase/methylesterase_inhib"/>
</dbReference>
<organism evidence="5 6">
    <name type="scientific">Linum trigynum</name>
    <dbReference type="NCBI Taxonomy" id="586398"/>
    <lineage>
        <taxon>Eukaryota</taxon>
        <taxon>Viridiplantae</taxon>
        <taxon>Streptophyta</taxon>
        <taxon>Embryophyta</taxon>
        <taxon>Tracheophyta</taxon>
        <taxon>Spermatophyta</taxon>
        <taxon>Magnoliopsida</taxon>
        <taxon>eudicotyledons</taxon>
        <taxon>Gunneridae</taxon>
        <taxon>Pentapetalae</taxon>
        <taxon>rosids</taxon>
        <taxon>fabids</taxon>
        <taxon>Malpighiales</taxon>
        <taxon>Linaceae</taxon>
        <taxon>Linum</taxon>
    </lineage>
</organism>
<dbReference type="NCBIfam" id="TIGR01614">
    <property type="entry name" value="PME_inhib"/>
    <property type="match status" value="1"/>
</dbReference>
<dbReference type="EMBL" id="OZ034820">
    <property type="protein sequence ID" value="CAL1400206.1"/>
    <property type="molecule type" value="Genomic_DNA"/>
</dbReference>
<evidence type="ECO:0000256" key="2">
    <source>
        <dbReference type="ARBA" id="ARBA00023157"/>
    </source>
</evidence>
<dbReference type="GO" id="GO:0046910">
    <property type="term" value="F:pectinesterase inhibitor activity"/>
    <property type="evidence" value="ECO:0007669"/>
    <property type="project" value="InterPro"/>
</dbReference>
<keyword evidence="2" id="KW-1015">Disulfide bond</keyword>
<sequence>MTTLFPSSYSLISFLVLIFFFFFCGGMPTSISSFHLELSSSYISGICDRTVDRSFCLRFMNSTAGIRAANFIGAGKITLTVSDQKARETQKYIRALVLGRKTTDPKVKQSYKTCLEKYGDAIRSISVAKDSFVTGDYDTGFTSTTVAQRDADACNHEVTAGPARGGVLGERNKYLSNLLDIVLVILNLVGG</sequence>
<dbReference type="SUPFAM" id="SSF101148">
    <property type="entry name" value="Plant invertase/pectin methylesterase inhibitor"/>
    <property type="match status" value="1"/>
</dbReference>
<dbReference type="InterPro" id="IPR006501">
    <property type="entry name" value="Pectinesterase_inhib_dom"/>
</dbReference>
<comment type="similarity">
    <text evidence="3">Belongs to the PMEI family.</text>
</comment>
<dbReference type="AlphaFoldDB" id="A0AAV2FP92"/>
<dbReference type="InterPro" id="IPR052421">
    <property type="entry name" value="PCW_Enzyme_Inhibitor"/>
</dbReference>
<feature type="domain" description="Pectinesterase inhibitor" evidence="4">
    <location>
        <begin position="38"/>
        <end position="185"/>
    </location>
</feature>
<dbReference type="InterPro" id="IPR034086">
    <property type="entry name" value="PMEI_plant"/>
</dbReference>
<accession>A0AAV2FP92</accession>
<evidence type="ECO:0000313" key="5">
    <source>
        <dbReference type="EMBL" id="CAL1400206.1"/>
    </source>
</evidence>
<reference evidence="5 6" key="1">
    <citation type="submission" date="2024-04" db="EMBL/GenBank/DDBJ databases">
        <authorList>
            <person name="Fracassetti M."/>
        </authorList>
    </citation>
    <scope>NUCLEOTIDE SEQUENCE [LARGE SCALE GENOMIC DNA]</scope>
</reference>
<evidence type="ECO:0000256" key="1">
    <source>
        <dbReference type="ARBA" id="ARBA00022729"/>
    </source>
</evidence>
<name>A0AAV2FP92_9ROSI</name>
<dbReference type="Pfam" id="PF04043">
    <property type="entry name" value="PMEI"/>
    <property type="match status" value="1"/>
</dbReference>
<evidence type="ECO:0000313" key="6">
    <source>
        <dbReference type="Proteomes" id="UP001497516"/>
    </source>
</evidence>
<dbReference type="PANTHER" id="PTHR36710">
    <property type="entry name" value="PECTINESTERASE INHIBITOR-LIKE"/>
    <property type="match status" value="1"/>
</dbReference>
<keyword evidence="6" id="KW-1185">Reference proteome</keyword>
<evidence type="ECO:0000259" key="4">
    <source>
        <dbReference type="SMART" id="SM00856"/>
    </source>
</evidence>
<keyword evidence="1" id="KW-0732">Signal</keyword>
<dbReference type="CDD" id="cd15797">
    <property type="entry name" value="PMEI"/>
    <property type="match status" value="1"/>
</dbReference>
<gene>
    <name evidence="5" type="ORF">LTRI10_LOCUS40349</name>
</gene>
<dbReference type="Gene3D" id="1.20.140.40">
    <property type="entry name" value="Invertase/pectin methylesterase inhibitor family protein"/>
    <property type="match status" value="1"/>
</dbReference>
<protein>
    <recommendedName>
        <fullName evidence="4">Pectinesterase inhibitor domain-containing protein</fullName>
    </recommendedName>
</protein>
<dbReference type="Proteomes" id="UP001497516">
    <property type="component" value="Chromosome 7"/>
</dbReference>
<dbReference type="SMART" id="SM00856">
    <property type="entry name" value="PMEI"/>
    <property type="match status" value="1"/>
</dbReference>
<dbReference type="PANTHER" id="PTHR36710:SF4">
    <property type="entry name" value="PLANT INVERTASE_PECTIN METHYLESTERASE INHIBITOR SUPERFAMILY PROTEIN"/>
    <property type="match status" value="1"/>
</dbReference>
<proteinExistence type="inferred from homology"/>
<evidence type="ECO:0000256" key="3">
    <source>
        <dbReference type="ARBA" id="ARBA00038471"/>
    </source>
</evidence>